<dbReference type="EMBL" id="BAAAZH010000008">
    <property type="protein sequence ID" value="GAA4112863.1"/>
    <property type="molecule type" value="Genomic_DNA"/>
</dbReference>
<organism evidence="1 2">
    <name type="scientific">Nocardioides fonticola</name>
    <dbReference type="NCBI Taxonomy" id="450363"/>
    <lineage>
        <taxon>Bacteria</taxon>
        <taxon>Bacillati</taxon>
        <taxon>Actinomycetota</taxon>
        <taxon>Actinomycetes</taxon>
        <taxon>Propionibacteriales</taxon>
        <taxon>Nocardioidaceae</taxon>
        <taxon>Nocardioides</taxon>
    </lineage>
</organism>
<comment type="caution">
    <text evidence="1">The sequence shown here is derived from an EMBL/GenBank/DDBJ whole genome shotgun (WGS) entry which is preliminary data.</text>
</comment>
<sequence length="70" mass="7548">MGKGKGAAKASKKKVKAPKLKCCASKSKCGRCPLRMLKDGSLPCGYTVKHRKLVRVDGKKFSKKDLVKAA</sequence>
<keyword evidence="2" id="KW-1185">Reference proteome</keyword>
<protein>
    <submittedName>
        <fullName evidence="1">Uncharacterized protein</fullName>
    </submittedName>
</protein>
<accession>A0ABP7XDP6</accession>
<name>A0ABP7XDP6_9ACTN</name>
<dbReference type="Proteomes" id="UP001501495">
    <property type="component" value="Unassembled WGS sequence"/>
</dbReference>
<reference evidence="2" key="1">
    <citation type="journal article" date="2019" name="Int. J. Syst. Evol. Microbiol.">
        <title>The Global Catalogue of Microorganisms (GCM) 10K type strain sequencing project: providing services to taxonomists for standard genome sequencing and annotation.</title>
        <authorList>
            <consortium name="The Broad Institute Genomics Platform"/>
            <consortium name="The Broad Institute Genome Sequencing Center for Infectious Disease"/>
            <person name="Wu L."/>
            <person name="Ma J."/>
        </authorList>
    </citation>
    <scope>NUCLEOTIDE SEQUENCE [LARGE SCALE GENOMIC DNA]</scope>
    <source>
        <strain evidence="2">JCM 16703</strain>
    </source>
</reference>
<gene>
    <name evidence="1" type="ORF">GCM10022215_09550</name>
</gene>
<dbReference type="RefSeq" id="WP_344732099.1">
    <property type="nucleotide sequence ID" value="NZ_BAAAZH010000008.1"/>
</dbReference>
<proteinExistence type="predicted"/>
<evidence type="ECO:0000313" key="1">
    <source>
        <dbReference type="EMBL" id="GAA4112863.1"/>
    </source>
</evidence>
<evidence type="ECO:0000313" key="2">
    <source>
        <dbReference type="Proteomes" id="UP001501495"/>
    </source>
</evidence>